<dbReference type="AlphaFoldDB" id="A0A7J8LTK3"/>
<sequence>MCIRHILRTFNGVADQMTKCADTSSSLIRLFRSPLARS</sequence>
<accession>A0A7J8LTK3</accession>
<protein>
    <submittedName>
        <fullName evidence="1">Uncharacterized protein</fullName>
    </submittedName>
</protein>
<evidence type="ECO:0000313" key="2">
    <source>
        <dbReference type="Proteomes" id="UP000593572"/>
    </source>
</evidence>
<organism evidence="1 2">
    <name type="scientific">Gossypium lobatum</name>
    <dbReference type="NCBI Taxonomy" id="34289"/>
    <lineage>
        <taxon>Eukaryota</taxon>
        <taxon>Viridiplantae</taxon>
        <taxon>Streptophyta</taxon>
        <taxon>Embryophyta</taxon>
        <taxon>Tracheophyta</taxon>
        <taxon>Spermatophyta</taxon>
        <taxon>Magnoliopsida</taxon>
        <taxon>eudicotyledons</taxon>
        <taxon>Gunneridae</taxon>
        <taxon>Pentapetalae</taxon>
        <taxon>rosids</taxon>
        <taxon>malvids</taxon>
        <taxon>Malvales</taxon>
        <taxon>Malvaceae</taxon>
        <taxon>Malvoideae</taxon>
        <taxon>Gossypium</taxon>
    </lineage>
</organism>
<gene>
    <name evidence="1" type="ORF">Golob_025943</name>
</gene>
<comment type="caution">
    <text evidence="1">The sequence shown here is derived from an EMBL/GenBank/DDBJ whole genome shotgun (WGS) entry which is preliminary data.</text>
</comment>
<evidence type="ECO:0000313" key="1">
    <source>
        <dbReference type="EMBL" id="MBA0555787.1"/>
    </source>
</evidence>
<reference evidence="1 2" key="1">
    <citation type="journal article" date="2019" name="Genome Biol. Evol.">
        <title>Insights into the evolution of the New World diploid cottons (Gossypium, subgenus Houzingenia) based on genome sequencing.</title>
        <authorList>
            <person name="Grover C.E."/>
            <person name="Arick M.A. 2nd"/>
            <person name="Thrash A."/>
            <person name="Conover J.L."/>
            <person name="Sanders W.S."/>
            <person name="Peterson D.G."/>
            <person name="Frelichowski J.E."/>
            <person name="Scheffler J.A."/>
            <person name="Scheffler B.E."/>
            <person name="Wendel J.F."/>
        </authorList>
    </citation>
    <scope>NUCLEOTIDE SEQUENCE [LARGE SCALE GENOMIC DNA]</scope>
    <source>
        <strain evidence="1">157</strain>
        <tissue evidence="1">Leaf</tissue>
    </source>
</reference>
<name>A0A7J8LTK3_9ROSI</name>
<dbReference type="EMBL" id="JABEZX010000005">
    <property type="protein sequence ID" value="MBA0555787.1"/>
    <property type="molecule type" value="Genomic_DNA"/>
</dbReference>
<dbReference type="Proteomes" id="UP000593572">
    <property type="component" value="Unassembled WGS sequence"/>
</dbReference>
<keyword evidence="2" id="KW-1185">Reference proteome</keyword>
<proteinExistence type="predicted"/>